<dbReference type="SUPFAM" id="SSF52540">
    <property type="entry name" value="P-loop containing nucleoside triphosphate hydrolases"/>
    <property type="match status" value="1"/>
</dbReference>
<dbReference type="SUPFAM" id="SSF52058">
    <property type="entry name" value="L domain-like"/>
    <property type="match status" value="2"/>
</dbReference>
<evidence type="ECO:0000256" key="5">
    <source>
        <dbReference type="ARBA" id="ARBA00022821"/>
    </source>
</evidence>
<keyword evidence="2" id="KW-0433">Leucine-rich repeat</keyword>
<dbReference type="PRINTS" id="PR00364">
    <property type="entry name" value="DISEASERSIST"/>
</dbReference>
<dbReference type="Gene3D" id="1.10.8.430">
    <property type="entry name" value="Helical domain of apoptotic protease-activating factors"/>
    <property type="match status" value="1"/>
</dbReference>
<dbReference type="Pfam" id="PF00931">
    <property type="entry name" value="NB-ARC"/>
    <property type="match status" value="1"/>
</dbReference>
<dbReference type="InterPro" id="IPR038005">
    <property type="entry name" value="RX-like_CC"/>
</dbReference>
<name>A0A0A9H5A8_ARUDO</name>
<feature type="coiled-coil region" evidence="7">
    <location>
        <begin position="41"/>
        <end position="92"/>
    </location>
</feature>
<keyword evidence="4" id="KW-0547">Nucleotide-binding</keyword>
<keyword evidence="5" id="KW-0611">Plant defense</keyword>
<dbReference type="Gene3D" id="1.20.5.4130">
    <property type="match status" value="1"/>
</dbReference>
<evidence type="ECO:0000259" key="9">
    <source>
        <dbReference type="Pfam" id="PF18052"/>
    </source>
</evidence>
<keyword evidence="7" id="KW-0175">Coiled coil</keyword>
<evidence type="ECO:0000256" key="4">
    <source>
        <dbReference type="ARBA" id="ARBA00022741"/>
    </source>
</evidence>
<dbReference type="GO" id="GO:0005524">
    <property type="term" value="F:ATP binding"/>
    <property type="evidence" value="ECO:0007669"/>
    <property type="project" value="UniProtKB-KW"/>
</dbReference>
<dbReference type="AlphaFoldDB" id="A0A0A9H5A8"/>
<dbReference type="InterPro" id="IPR042197">
    <property type="entry name" value="Apaf_helical"/>
</dbReference>
<dbReference type="PANTHER" id="PTHR36766">
    <property type="entry name" value="PLANT BROAD-SPECTRUM MILDEW RESISTANCE PROTEIN RPW8"/>
    <property type="match status" value="1"/>
</dbReference>
<dbReference type="GO" id="GO:0006952">
    <property type="term" value="P:defense response"/>
    <property type="evidence" value="ECO:0007669"/>
    <property type="project" value="UniProtKB-KW"/>
</dbReference>
<feature type="domain" description="Disease resistance protein winged helix" evidence="10">
    <location>
        <begin position="467"/>
        <end position="516"/>
    </location>
</feature>
<dbReference type="InterPro" id="IPR002182">
    <property type="entry name" value="NB-ARC"/>
</dbReference>
<dbReference type="GO" id="GO:0051707">
    <property type="term" value="P:response to other organism"/>
    <property type="evidence" value="ECO:0007669"/>
    <property type="project" value="UniProtKB-ARBA"/>
</dbReference>
<dbReference type="Gene3D" id="3.80.10.10">
    <property type="entry name" value="Ribonuclease Inhibitor"/>
    <property type="match status" value="2"/>
</dbReference>
<organism evidence="11">
    <name type="scientific">Arundo donax</name>
    <name type="common">Giant reed</name>
    <name type="synonym">Donax arundinaceus</name>
    <dbReference type="NCBI Taxonomy" id="35708"/>
    <lineage>
        <taxon>Eukaryota</taxon>
        <taxon>Viridiplantae</taxon>
        <taxon>Streptophyta</taxon>
        <taxon>Embryophyta</taxon>
        <taxon>Tracheophyta</taxon>
        <taxon>Spermatophyta</taxon>
        <taxon>Magnoliopsida</taxon>
        <taxon>Liliopsida</taxon>
        <taxon>Poales</taxon>
        <taxon>Poaceae</taxon>
        <taxon>PACMAD clade</taxon>
        <taxon>Arundinoideae</taxon>
        <taxon>Arundineae</taxon>
        <taxon>Arundo</taxon>
    </lineage>
</organism>
<evidence type="ECO:0000313" key="11">
    <source>
        <dbReference type="EMBL" id="JAE31942.1"/>
    </source>
</evidence>
<evidence type="ECO:0000256" key="3">
    <source>
        <dbReference type="ARBA" id="ARBA00022737"/>
    </source>
</evidence>
<dbReference type="Pfam" id="PF18052">
    <property type="entry name" value="Rx_N"/>
    <property type="match status" value="1"/>
</dbReference>
<evidence type="ECO:0000256" key="7">
    <source>
        <dbReference type="SAM" id="Coils"/>
    </source>
</evidence>
<reference evidence="11" key="2">
    <citation type="journal article" date="2015" name="Data Brief">
        <title>Shoot transcriptome of the giant reed, Arundo donax.</title>
        <authorList>
            <person name="Barrero R.A."/>
            <person name="Guerrero F.D."/>
            <person name="Moolhuijzen P."/>
            <person name="Goolsby J.A."/>
            <person name="Tidwell J."/>
            <person name="Bellgard S.E."/>
            <person name="Bellgard M.I."/>
        </authorList>
    </citation>
    <scope>NUCLEOTIDE SEQUENCE</scope>
    <source>
        <tissue evidence="11">Shoot tissue taken approximately 20 cm above the soil surface</tissue>
    </source>
</reference>
<evidence type="ECO:0000256" key="1">
    <source>
        <dbReference type="ARBA" id="ARBA00008894"/>
    </source>
</evidence>
<dbReference type="GO" id="GO:0043531">
    <property type="term" value="F:ADP binding"/>
    <property type="evidence" value="ECO:0007669"/>
    <property type="project" value="InterPro"/>
</dbReference>
<dbReference type="InterPro" id="IPR058922">
    <property type="entry name" value="WHD_DRP"/>
</dbReference>
<dbReference type="InterPro" id="IPR032675">
    <property type="entry name" value="LRR_dom_sf"/>
</dbReference>
<protein>
    <submittedName>
        <fullName evidence="11">Uncharacterized protein</fullName>
    </submittedName>
</protein>
<dbReference type="EMBL" id="GBRH01165954">
    <property type="protein sequence ID" value="JAE31942.1"/>
    <property type="molecule type" value="Transcribed_RNA"/>
</dbReference>
<sequence length="1222" mass="140200">MASGLLSPVLSSASKLLDLLRSRPAASCPPCGGRSTVSADVQRLERLLRRIQATLDDAAEREVRDSSVKLWIEELTDLARDAEDVLDDYRYDLLRRRVQEHQGAANTVSTSGKRKHDDEENVGICERIRKITRRFEISTDRAALQLRPDDEDGGISERIGEITRRFEEISTDRAALHLGPEDGVRIAGRDHLWESRATSYLLDESLVFGRTEEKDRIIELVLSCSLGTGTQVLPVVGMGGIGKTTMAQMVYNDGRVQETFDLRGWVHVSQTFDLVRLTTAITESLTKKSCGFNEFSNIHDVLKEEINAKSVFLVLDDVWNGRESCWQDLLSPLKFAQTVTILVTTRYKEVARPVQTVKPFFLGLLPEDHCWLLFRCYAFGDRSIDEESSLVQVGRKIMQKCGGLPLAVKSIGCLLRSKMDMRTWIEISQSEFWEYSDDNEEIFSALRLSFYRLPARLKPCFLLCTLYCKGEAFTKNDMIHLWIAHGYIQPTRFKTPEKVAGEYFDELYERSLIETDLELCDGRQYMKNPIARSSAKLSSDQLLNASQNFDVSHVRSLVEVFRGKKTKNSSDQLHLPFQRFRLHDMIWDLAKSLSSYFLSVRDDKGSLNEANILLQGNGISRENSQWDHVRNLKLYDSSFRIIGVYKFKYLRALVLKFSLCLHSIYGIRNLKHLRYLHVNVSCFHERRRQRICNTLKRLPETICHLYSLEKLIISIVQEFSIKSCNLISLRYLHLSFQFNDWSPLQLSELYNLDTLCLRSCGAITELPLCIGNLVNLRRLNLSKIPNIKKLNHDSFRWQNNNNKFYLRKVVFPALEELECDNLYDVRDWCGVQASDCPKIQSITIRNCYKLRRIPYFASVRELILSNLAITDLQLSVYNVPSQLQTLDIRDCQNLNSLMGLENLCSLGSLYIARCPELVFSRKKKLLYKPHHVFIDDCFGLMEWCDEQKLHYQVPEMVKMSHIKRAKECGVSYFQSFEHLCLDICPEKGRELILSPNNWFPSELRLLKFGLKRARSVPSLHVGAPTLKRLKNFDVSFPTLERLSSPTLERLKNFDASFPTLERLENFHVGFPTLGRLEIRGCPKLVALIDLDELNTLHSLVIADCPVLYILPEMKFPLWLTSLTIDGCHKLLSLPLNLSRPSVLIDLQVSDCQGLVYIGGLECLGKLESLVLLHCPLLQLQELLPGIPESVTVFLCPKLKKWCEIQSIEHQESVPDSSHEVDA</sequence>
<keyword evidence="3" id="KW-0677">Repeat</keyword>
<evidence type="ECO:0000259" key="8">
    <source>
        <dbReference type="Pfam" id="PF00931"/>
    </source>
</evidence>
<feature type="domain" description="Disease resistance N-terminal" evidence="9">
    <location>
        <begin position="14"/>
        <end position="100"/>
    </location>
</feature>
<dbReference type="Gene3D" id="1.10.10.10">
    <property type="entry name" value="Winged helix-like DNA-binding domain superfamily/Winged helix DNA-binding domain"/>
    <property type="match status" value="1"/>
</dbReference>
<dbReference type="PANTHER" id="PTHR36766:SF40">
    <property type="entry name" value="DISEASE RESISTANCE PROTEIN RGA3"/>
    <property type="match status" value="1"/>
</dbReference>
<dbReference type="InterPro" id="IPR027417">
    <property type="entry name" value="P-loop_NTPase"/>
</dbReference>
<dbReference type="Pfam" id="PF23559">
    <property type="entry name" value="WHD_DRP"/>
    <property type="match status" value="1"/>
</dbReference>
<dbReference type="InterPro" id="IPR036388">
    <property type="entry name" value="WH-like_DNA-bd_sf"/>
</dbReference>
<feature type="domain" description="NB-ARC" evidence="8">
    <location>
        <begin position="213"/>
        <end position="380"/>
    </location>
</feature>
<accession>A0A0A9H5A8</accession>
<keyword evidence="6" id="KW-0067">ATP-binding</keyword>
<dbReference type="Gene3D" id="3.40.50.300">
    <property type="entry name" value="P-loop containing nucleotide triphosphate hydrolases"/>
    <property type="match status" value="1"/>
</dbReference>
<evidence type="ECO:0000256" key="2">
    <source>
        <dbReference type="ARBA" id="ARBA00022614"/>
    </source>
</evidence>
<proteinExistence type="inferred from homology"/>
<evidence type="ECO:0000256" key="6">
    <source>
        <dbReference type="ARBA" id="ARBA00022840"/>
    </source>
</evidence>
<comment type="similarity">
    <text evidence="1">Belongs to the disease resistance NB-LRR family.</text>
</comment>
<reference evidence="11" key="1">
    <citation type="submission" date="2014-09" db="EMBL/GenBank/DDBJ databases">
        <authorList>
            <person name="Magalhaes I.L.F."/>
            <person name="Oliveira U."/>
            <person name="Santos F.R."/>
            <person name="Vidigal T.H.D.A."/>
            <person name="Brescovit A.D."/>
            <person name="Santos A.J."/>
        </authorList>
    </citation>
    <scope>NUCLEOTIDE SEQUENCE</scope>
    <source>
        <tissue evidence="11">Shoot tissue taken approximately 20 cm above the soil surface</tissue>
    </source>
</reference>
<dbReference type="InterPro" id="IPR041118">
    <property type="entry name" value="Rx_N"/>
</dbReference>
<evidence type="ECO:0000259" key="10">
    <source>
        <dbReference type="Pfam" id="PF23559"/>
    </source>
</evidence>
<dbReference type="CDD" id="cd14798">
    <property type="entry name" value="RX-CC_like"/>
    <property type="match status" value="1"/>
</dbReference>